<dbReference type="Pfam" id="PF00595">
    <property type="entry name" value="PDZ"/>
    <property type="match status" value="1"/>
</dbReference>
<accession>A0A3Q1GG33</accession>
<dbReference type="AlphaFoldDB" id="A0A3Q1GG33"/>
<evidence type="ECO:0000313" key="3">
    <source>
        <dbReference type="Proteomes" id="UP000257200"/>
    </source>
</evidence>
<dbReference type="STRING" id="80966.ENSAPOP00000026447"/>
<dbReference type="InParanoid" id="A0A3Q1GG33"/>
<dbReference type="Ensembl" id="ENSAPOT00000003715.1">
    <property type="protein sequence ID" value="ENSAPOP00000026447.1"/>
    <property type="gene ID" value="ENSAPOG00000010260.1"/>
</dbReference>
<reference evidence="2" key="2">
    <citation type="submission" date="2025-09" db="UniProtKB">
        <authorList>
            <consortium name="Ensembl"/>
        </authorList>
    </citation>
    <scope>IDENTIFICATION</scope>
</reference>
<dbReference type="PANTHER" id="PTHR11324:SF16">
    <property type="entry name" value="PDZ DOMAIN-CONTAINING PROTEIN 2"/>
    <property type="match status" value="1"/>
</dbReference>
<dbReference type="PANTHER" id="PTHR11324">
    <property type="entry name" value="IL16-RELATED"/>
    <property type="match status" value="1"/>
</dbReference>
<evidence type="ECO:0000313" key="2">
    <source>
        <dbReference type="Ensembl" id="ENSAPOP00000026447.1"/>
    </source>
</evidence>
<dbReference type="PROSITE" id="PS50106">
    <property type="entry name" value="PDZ"/>
    <property type="match status" value="1"/>
</dbReference>
<dbReference type="Proteomes" id="UP000257200">
    <property type="component" value="Unplaced"/>
</dbReference>
<protein>
    <recommendedName>
        <fullName evidence="1">PDZ domain-containing protein</fullName>
    </recommendedName>
</protein>
<evidence type="ECO:0000259" key="1">
    <source>
        <dbReference type="PROSITE" id="PS50106"/>
    </source>
</evidence>
<name>A0A3Q1GG33_9TELE</name>
<dbReference type="SUPFAM" id="SSF50156">
    <property type="entry name" value="PDZ domain-like"/>
    <property type="match status" value="1"/>
</dbReference>
<keyword evidence="3" id="KW-1185">Reference proteome</keyword>
<sequence>EVCGNDTGSVDAEAHMELHKTSAGLGFSLERGKSSSNGDRPFIVKRIFTGGAAELSGLIDVGDEVLSINGCSLEGLMLHDAWKILKTTNEGPNQLLIRKKSKLTEVNKEIPKSCKAAL</sequence>
<dbReference type="SMART" id="SM00228">
    <property type="entry name" value="PDZ"/>
    <property type="match status" value="1"/>
</dbReference>
<proteinExistence type="predicted"/>
<dbReference type="Gene3D" id="2.30.42.10">
    <property type="match status" value="1"/>
</dbReference>
<reference evidence="2" key="1">
    <citation type="submission" date="2025-08" db="UniProtKB">
        <authorList>
            <consortium name="Ensembl"/>
        </authorList>
    </citation>
    <scope>IDENTIFICATION</scope>
</reference>
<dbReference type="InterPro" id="IPR001478">
    <property type="entry name" value="PDZ"/>
</dbReference>
<feature type="domain" description="PDZ" evidence="1">
    <location>
        <begin position="15"/>
        <end position="100"/>
    </location>
</feature>
<organism evidence="2 3">
    <name type="scientific">Acanthochromis polyacanthus</name>
    <name type="common">spiny chromis</name>
    <dbReference type="NCBI Taxonomy" id="80966"/>
    <lineage>
        <taxon>Eukaryota</taxon>
        <taxon>Metazoa</taxon>
        <taxon>Chordata</taxon>
        <taxon>Craniata</taxon>
        <taxon>Vertebrata</taxon>
        <taxon>Euteleostomi</taxon>
        <taxon>Actinopterygii</taxon>
        <taxon>Neopterygii</taxon>
        <taxon>Teleostei</taxon>
        <taxon>Neoteleostei</taxon>
        <taxon>Acanthomorphata</taxon>
        <taxon>Ovalentaria</taxon>
        <taxon>Pomacentridae</taxon>
        <taxon>Acanthochromis</taxon>
    </lineage>
</organism>
<dbReference type="GeneTree" id="ENSGT00940000157749"/>
<dbReference type="InterPro" id="IPR036034">
    <property type="entry name" value="PDZ_sf"/>
</dbReference>